<reference evidence="3 4" key="1">
    <citation type="submission" date="2019-06" db="EMBL/GenBank/DDBJ databases">
        <title>Draft genome of Aliikangiella marina GYP-15.</title>
        <authorList>
            <person name="Wang G."/>
        </authorList>
    </citation>
    <scope>NUCLEOTIDE SEQUENCE [LARGE SCALE GENOMIC DNA]</scope>
    <source>
        <strain evidence="3 4">GYP-15</strain>
    </source>
</reference>
<feature type="domain" description="XdhC Rossmann" evidence="2">
    <location>
        <begin position="170"/>
        <end position="308"/>
    </location>
</feature>
<evidence type="ECO:0000259" key="1">
    <source>
        <dbReference type="Pfam" id="PF02625"/>
    </source>
</evidence>
<protein>
    <submittedName>
        <fullName evidence="3">XdhC family protein</fullName>
    </submittedName>
</protein>
<name>A0A545T6V7_9GAMM</name>
<feature type="domain" description="XdhC- CoxI" evidence="1">
    <location>
        <begin position="15"/>
        <end position="77"/>
    </location>
</feature>
<dbReference type="AlphaFoldDB" id="A0A545T6V7"/>
<sequence length="326" mass="36270">MLNLFSALETFQVDQDYVLATVIQTQGSTYRKAGTLMLLDSALNYFGLISGGCLEGDIQEHTKAVLKEKSDKLIHYDMRGEEDLIWGMGLGCDGAIDLLLKYLPANEGHFQFFDILKSIQQGTQHVLSLSLSPPFEFSFNRIHPDNTNQTSVKLTDSTIEIPLKPPLRILVCGASPDVPPVAGLAKQLGWQTTIIDHRPDFIQPGNFPMADKVTLVKRNQWDNFDLTNFDAAIIMTHQFERDEEYLKRLLTTDLNYIGLLGPVARRDKLLANIGTTFANHEGRVFGPVGLDIGADSPETIALAIISEIQAVKAQKSVGFCYQDENR</sequence>
<organism evidence="3 4">
    <name type="scientific">Aliikangiella marina</name>
    <dbReference type="NCBI Taxonomy" id="1712262"/>
    <lineage>
        <taxon>Bacteria</taxon>
        <taxon>Pseudomonadati</taxon>
        <taxon>Pseudomonadota</taxon>
        <taxon>Gammaproteobacteria</taxon>
        <taxon>Oceanospirillales</taxon>
        <taxon>Pleioneaceae</taxon>
        <taxon>Aliikangiella</taxon>
    </lineage>
</organism>
<dbReference type="Proteomes" id="UP000317839">
    <property type="component" value="Unassembled WGS sequence"/>
</dbReference>
<accession>A0A545T6V7</accession>
<dbReference type="PANTHER" id="PTHR30388">
    <property type="entry name" value="ALDEHYDE OXIDOREDUCTASE MOLYBDENUM COFACTOR ASSEMBLY PROTEIN"/>
    <property type="match status" value="1"/>
</dbReference>
<keyword evidence="4" id="KW-1185">Reference proteome</keyword>
<comment type="caution">
    <text evidence="3">The sequence shown here is derived from an EMBL/GenBank/DDBJ whole genome shotgun (WGS) entry which is preliminary data.</text>
</comment>
<dbReference type="Pfam" id="PF13478">
    <property type="entry name" value="XdhC_C"/>
    <property type="match status" value="1"/>
</dbReference>
<dbReference type="RefSeq" id="WP_142943095.1">
    <property type="nucleotide sequence ID" value="NZ_VIKR01000004.1"/>
</dbReference>
<dbReference type="Pfam" id="PF02625">
    <property type="entry name" value="XdhC_CoxI"/>
    <property type="match status" value="1"/>
</dbReference>
<dbReference type="EMBL" id="VIKR01000004">
    <property type="protein sequence ID" value="TQV72956.1"/>
    <property type="molecule type" value="Genomic_DNA"/>
</dbReference>
<dbReference type="InterPro" id="IPR052698">
    <property type="entry name" value="MoCofactor_Util/Proc"/>
</dbReference>
<dbReference type="InterPro" id="IPR027051">
    <property type="entry name" value="XdhC_Rossmann_dom"/>
</dbReference>
<proteinExistence type="predicted"/>
<evidence type="ECO:0000259" key="2">
    <source>
        <dbReference type="Pfam" id="PF13478"/>
    </source>
</evidence>
<dbReference type="OrthoDB" id="9815497at2"/>
<dbReference type="PANTHER" id="PTHR30388:SF6">
    <property type="entry name" value="XANTHINE DEHYDROGENASE SUBUNIT A-RELATED"/>
    <property type="match status" value="1"/>
</dbReference>
<evidence type="ECO:0000313" key="4">
    <source>
        <dbReference type="Proteomes" id="UP000317839"/>
    </source>
</evidence>
<gene>
    <name evidence="3" type="ORF">FLL45_15955</name>
</gene>
<dbReference type="Gene3D" id="3.40.50.720">
    <property type="entry name" value="NAD(P)-binding Rossmann-like Domain"/>
    <property type="match status" value="1"/>
</dbReference>
<evidence type="ECO:0000313" key="3">
    <source>
        <dbReference type="EMBL" id="TQV72956.1"/>
    </source>
</evidence>
<dbReference type="InterPro" id="IPR003777">
    <property type="entry name" value="XdhC_CoxI"/>
</dbReference>